<dbReference type="Pfam" id="PF00689">
    <property type="entry name" value="Cation_ATPase_C"/>
    <property type="match status" value="1"/>
</dbReference>
<evidence type="ECO:0000256" key="5">
    <source>
        <dbReference type="ARBA" id="ARBA00022741"/>
    </source>
</evidence>
<feature type="transmembrane region" description="Helical" evidence="11">
    <location>
        <begin position="247"/>
        <end position="265"/>
    </location>
</feature>
<dbReference type="PANTHER" id="PTHR43294">
    <property type="entry name" value="SODIUM/POTASSIUM-TRANSPORTING ATPASE SUBUNIT ALPHA"/>
    <property type="match status" value="1"/>
</dbReference>
<keyword evidence="9 11" id="KW-1133">Transmembrane helix</keyword>
<dbReference type="Gene3D" id="3.40.1110.10">
    <property type="entry name" value="Calcium-transporting ATPase, cytoplasmic domain N"/>
    <property type="match status" value="1"/>
</dbReference>
<dbReference type="GO" id="GO:0016887">
    <property type="term" value="F:ATP hydrolysis activity"/>
    <property type="evidence" value="ECO:0007669"/>
    <property type="project" value="InterPro"/>
</dbReference>
<evidence type="ECO:0000256" key="7">
    <source>
        <dbReference type="ARBA" id="ARBA00022842"/>
    </source>
</evidence>
<evidence type="ECO:0000256" key="3">
    <source>
        <dbReference type="ARBA" id="ARBA00022553"/>
    </source>
</evidence>
<dbReference type="SMART" id="SM00831">
    <property type="entry name" value="Cation_ATPase_N"/>
    <property type="match status" value="1"/>
</dbReference>
<dbReference type="InterPro" id="IPR036412">
    <property type="entry name" value="HAD-like_sf"/>
</dbReference>
<keyword evidence="14" id="KW-1185">Reference proteome</keyword>
<feature type="transmembrane region" description="Helical" evidence="11">
    <location>
        <begin position="60"/>
        <end position="78"/>
    </location>
</feature>
<dbReference type="GO" id="GO:0005886">
    <property type="term" value="C:plasma membrane"/>
    <property type="evidence" value="ECO:0007669"/>
    <property type="project" value="TreeGrafter"/>
</dbReference>
<feature type="transmembrane region" description="Helical" evidence="11">
    <location>
        <begin position="706"/>
        <end position="731"/>
    </location>
</feature>
<dbReference type="InterPro" id="IPR008250">
    <property type="entry name" value="ATPase_P-typ_transduc_dom_A_sf"/>
</dbReference>
<dbReference type="InterPro" id="IPR018303">
    <property type="entry name" value="ATPase_P-typ_P_site"/>
</dbReference>
<keyword evidence="8" id="KW-1278">Translocase</keyword>
<evidence type="ECO:0000259" key="12">
    <source>
        <dbReference type="SMART" id="SM00831"/>
    </source>
</evidence>
<evidence type="ECO:0000313" key="13">
    <source>
        <dbReference type="EMBL" id="EAY27628.1"/>
    </source>
</evidence>
<dbReference type="InterPro" id="IPR023299">
    <property type="entry name" value="ATPase_P-typ_cyto_dom_N"/>
</dbReference>
<organism evidence="13 14">
    <name type="scientific">Microscilla marina ATCC 23134</name>
    <dbReference type="NCBI Taxonomy" id="313606"/>
    <lineage>
        <taxon>Bacteria</taxon>
        <taxon>Pseudomonadati</taxon>
        <taxon>Bacteroidota</taxon>
        <taxon>Cytophagia</taxon>
        <taxon>Cytophagales</taxon>
        <taxon>Microscillaceae</taxon>
        <taxon>Microscilla</taxon>
    </lineage>
</organism>
<dbReference type="InterPro" id="IPR023214">
    <property type="entry name" value="HAD_sf"/>
</dbReference>
<dbReference type="SUPFAM" id="SSF81660">
    <property type="entry name" value="Metal cation-transporting ATPase, ATP-binding domain N"/>
    <property type="match status" value="1"/>
</dbReference>
<dbReference type="RefSeq" id="WP_002699296.1">
    <property type="nucleotide sequence ID" value="NZ_AAWS01000022.1"/>
</dbReference>
<dbReference type="Gene3D" id="3.40.50.1000">
    <property type="entry name" value="HAD superfamily/HAD-like"/>
    <property type="match status" value="1"/>
</dbReference>
<dbReference type="OrthoDB" id="1521937at2"/>
<accession>A1ZPX3</accession>
<keyword evidence="5" id="KW-0547">Nucleotide-binding</keyword>
<dbReference type="NCBIfam" id="TIGR01494">
    <property type="entry name" value="ATPase_P-type"/>
    <property type="match status" value="3"/>
</dbReference>
<protein>
    <submittedName>
        <fullName evidence="13">Cation-transporting ATPase Pma1</fullName>
        <ecNumber evidence="13">3.6.3.-</ecNumber>
    </submittedName>
</protein>
<dbReference type="GO" id="GO:0036376">
    <property type="term" value="P:sodium ion export across plasma membrane"/>
    <property type="evidence" value="ECO:0007669"/>
    <property type="project" value="TreeGrafter"/>
</dbReference>
<keyword evidence="10 11" id="KW-0472">Membrane</keyword>
<dbReference type="PRINTS" id="PR00120">
    <property type="entry name" value="HATPASE"/>
</dbReference>
<evidence type="ECO:0000256" key="6">
    <source>
        <dbReference type="ARBA" id="ARBA00022840"/>
    </source>
</evidence>
<dbReference type="Pfam" id="PF08282">
    <property type="entry name" value="Hydrolase_3"/>
    <property type="match status" value="1"/>
</dbReference>
<dbReference type="InterPro" id="IPR050510">
    <property type="entry name" value="Cation_transp_ATPase_P-type"/>
</dbReference>
<dbReference type="Proteomes" id="UP000004095">
    <property type="component" value="Unassembled WGS sequence"/>
</dbReference>
<feature type="transmembrane region" description="Helical" evidence="11">
    <location>
        <begin position="881"/>
        <end position="898"/>
    </location>
</feature>
<dbReference type="GO" id="GO:1990573">
    <property type="term" value="P:potassium ion import across plasma membrane"/>
    <property type="evidence" value="ECO:0007669"/>
    <property type="project" value="TreeGrafter"/>
</dbReference>
<dbReference type="AlphaFoldDB" id="A1ZPX3"/>
<dbReference type="GO" id="GO:1902600">
    <property type="term" value="P:proton transmembrane transport"/>
    <property type="evidence" value="ECO:0007669"/>
    <property type="project" value="TreeGrafter"/>
</dbReference>
<dbReference type="PANTHER" id="PTHR43294:SF20">
    <property type="entry name" value="P-TYPE ATPASE"/>
    <property type="match status" value="1"/>
</dbReference>
<evidence type="ECO:0000313" key="14">
    <source>
        <dbReference type="Proteomes" id="UP000004095"/>
    </source>
</evidence>
<keyword evidence="7" id="KW-0460">Magnesium</keyword>
<evidence type="ECO:0000256" key="11">
    <source>
        <dbReference type="SAM" id="Phobius"/>
    </source>
</evidence>
<evidence type="ECO:0000256" key="10">
    <source>
        <dbReference type="ARBA" id="ARBA00023136"/>
    </source>
</evidence>
<sequence length="923" mass="100792">MKKRTDWHIMTATEAVKMLKTNSKIGLTQQEADKRLQSHGPNVLTQKKGESLLKIFLKEFHQPLVYILIIAGIGVGILQEWVEMIVIFLVVIINSVIGFVEEVKALRAIQSLSKELNAENTVIRNQEKKMVSVTDLVPGDIVTLQSGDRVPADLRLILTKDLQIDESALTGESIPSDKQANSLEKNVVLADRTNMAYASTLVTHGVATGVVVNTSDQTEIGKINQMIASADILATPLTRKIAGFSRFVLSIILILAGLTITAGILRGNELSDVLLEGVALAVGAIPEGLPAVVTITLAIGVSRMSKRKVIIRKLPAVETLGSTTVICSDKTGTLTQNEMTVQRVLAGGKTFGVSGEGYRPLGEFTLEAPPTPENKQLPISKPLEQDASFALNELLKAGLLCNDSRLLQQDELWKIEGDPTEGALLTSALKAGLDTDKQNKLTPRVDVIPFESEYQYMATLHQKDDVHVMYVKGSIEKVLAACSNALDWNHEIHPIDHQEIQHKVQEFGEKGMRILAFARKEFPKSTSDIKHGDVQEGLTFLGLQAMADPPRPNAINAVAACKSAGIEVKMITGDHVVTAAAIAKKLGLHDDKAANQEITGAVMNELSEEEFVQAAKEKSVFARVSPAQKLALVKALQQEGHIVAMTGDGVNDAPALRQADIGVAMGITGTEVVKETADIILTDDNFSSIKAAVEEGRRVLDNLVKFIIWTLPTNITEGVVILIASLLGLALPITPLQILWINMTTAIFLGSMLAFEPLEPDVMQRPPRNPKTPLITSPLIWRICWVSGLLVAGVYAVYHQAIRAGAPAQEAQTICVNIIVFGELFYLFNTRSLEFSQFKIGFFSNLWLVLGVIIMTSLQLLLVYSPFMNKIFNTAPMSPKSWVVVLAISSLLYGLVECEKTIKRWKKHGTFTSNVHLLRKPKQ</sequence>
<feature type="domain" description="Cation-transporting P-type ATPase N-terminal" evidence="12">
    <location>
        <begin position="6"/>
        <end position="80"/>
    </location>
</feature>
<dbReference type="InterPro" id="IPR023298">
    <property type="entry name" value="ATPase_P-typ_TM_dom_sf"/>
</dbReference>
<dbReference type="SUPFAM" id="SSF56784">
    <property type="entry name" value="HAD-like"/>
    <property type="match status" value="1"/>
</dbReference>
<dbReference type="CDD" id="cd02080">
    <property type="entry name" value="P-type_ATPase_cation"/>
    <property type="match status" value="1"/>
</dbReference>
<name>A1ZPX3_MICM2</name>
<proteinExistence type="inferred from homology"/>
<gene>
    <name evidence="13" type="ORF">M23134_02875</name>
</gene>
<dbReference type="PRINTS" id="PR00119">
    <property type="entry name" value="CATATPASE"/>
</dbReference>
<dbReference type="SUPFAM" id="SSF81653">
    <property type="entry name" value="Calcium ATPase, transduction domain A"/>
    <property type="match status" value="1"/>
</dbReference>
<feature type="transmembrane region" description="Helical" evidence="11">
    <location>
        <begin position="810"/>
        <end position="828"/>
    </location>
</feature>
<keyword evidence="4 11" id="KW-0812">Transmembrane</keyword>
<dbReference type="SFLD" id="SFLDF00027">
    <property type="entry name" value="p-type_atpase"/>
    <property type="match status" value="1"/>
</dbReference>
<keyword evidence="3" id="KW-0597">Phosphoprotein</keyword>
<reference evidence="13 14" key="1">
    <citation type="submission" date="2007-01" db="EMBL/GenBank/DDBJ databases">
        <authorList>
            <person name="Haygood M."/>
            <person name="Podell S."/>
            <person name="Anderson C."/>
            <person name="Hopkinson B."/>
            <person name="Roe K."/>
            <person name="Barbeau K."/>
            <person name="Gaasterland T."/>
            <person name="Ferriera S."/>
            <person name="Johnson J."/>
            <person name="Kravitz S."/>
            <person name="Beeson K."/>
            <person name="Sutton G."/>
            <person name="Rogers Y.-H."/>
            <person name="Friedman R."/>
            <person name="Frazier M."/>
            <person name="Venter J.C."/>
        </authorList>
    </citation>
    <scope>NUCLEOTIDE SEQUENCE [LARGE SCALE GENOMIC DNA]</scope>
    <source>
        <strain evidence="13 14">ATCC 23134</strain>
    </source>
</reference>
<feature type="transmembrane region" description="Helical" evidence="11">
    <location>
        <begin position="840"/>
        <end position="861"/>
    </location>
</feature>
<dbReference type="Pfam" id="PF13246">
    <property type="entry name" value="Cation_ATPase"/>
    <property type="match status" value="1"/>
</dbReference>
<dbReference type="GO" id="GO:0030007">
    <property type="term" value="P:intracellular potassium ion homeostasis"/>
    <property type="evidence" value="ECO:0007669"/>
    <property type="project" value="TreeGrafter"/>
</dbReference>
<evidence type="ECO:0000256" key="8">
    <source>
        <dbReference type="ARBA" id="ARBA00022967"/>
    </source>
</evidence>
<keyword evidence="13" id="KW-0378">Hydrolase</keyword>
<feature type="transmembrane region" description="Helical" evidence="11">
    <location>
        <begin position="277"/>
        <end position="302"/>
    </location>
</feature>
<keyword evidence="6" id="KW-0067">ATP-binding</keyword>
<dbReference type="Gene3D" id="1.20.1110.10">
    <property type="entry name" value="Calcium-transporting ATPase, transmembrane domain"/>
    <property type="match status" value="1"/>
</dbReference>
<comment type="similarity">
    <text evidence="2">Belongs to the cation transport ATPase (P-type) (TC 3.A.3) family. Type IIA subfamily.</text>
</comment>
<dbReference type="Pfam" id="PF00690">
    <property type="entry name" value="Cation_ATPase_N"/>
    <property type="match status" value="1"/>
</dbReference>
<dbReference type="PROSITE" id="PS00154">
    <property type="entry name" value="ATPASE_E1_E2"/>
    <property type="match status" value="1"/>
</dbReference>
<dbReference type="InterPro" id="IPR006068">
    <property type="entry name" value="ATPase_P-typ_cation-transptr_C"/>
</dbReference>
<dbReference type="SUPFAM" id="SSF81665">
    <property type="entry name" value="Calcium ATPase, transmembrane domain M"/>
    <property type="match status" value="1"/>
</dbReference>
<dbReference type="InterPro" id="IPR059000">
    <property type="entry name" value="ATPase_P-type_domA"/>
</dbReference>
<dbReference type="FunFam" id="3.40.50.1000:FF:000001">
    <property type="entry name" value="Phospholipid-transporting ATPase IC"/>
    <property type="match status" value="1"/>
</dbReference>
<feature type="transmembrane region" description="Helical" evidence="11">
    <location>
        <begin position="779"/>
        <end position="798"/>
    </location>
</feature>
<evidence type="ECO:0000256" key="4">
    <source>
        <dbReference type="ARBA" id="ARBA00022692"/>
    </source>
</evidence>
<dbReference type="GO" id="GO:0005391">
    <property type="term" value="F:P-type sodium:potassium-exchanging transporter activity"/>
    <property type="evidence" value="ECO:0007669"/>
    <property type="project" value="TreeGrafter"/>
</dbReference>
<dbReference type="InterPro" id="IPR004014">
    <property type="entry name" value="ATPase_P-typ_cation-transptr_N"/>
</dbReference>
<dbReference type="Pfam" id="PF00122">
    <property type="entry name" value="E1-E2_ATPase"/>
    <property type="match status" value="1"/>
</dbReference>
<feature type="transmembrane region" description="Helical" evidence="11">
    <location>
        <begin position="84"/>
        <end position="100"/>
    </location>
</feature>
<dbReference type="SFLD" id="SFLDG00002">
    <property type="entry name" value="C1.7:_P-type_atpase_like"/>
    <property type="match status" value="1"/>
</dbReference>
<comment type="subcellular location">
    <subcellularLocation>
        <location evidence="1">Endomembrane system</location>
        <topology evidence="1">Multi-pass membrane protein</topology>
    </subcellularLocation>
</comment>
<dbReference type="eggNOG" id="COG0474">
    <property type="taxonomic scope" value="Bacteria"/>
</dbReference>
<dbReference type="EMBL" id="AAWS01000022">
    <property type="protein sequence ID" value="EAY27628.1"/>
    <property type="molecule type" value="Genomic_DNA"/>
</dbReference>
<dbReference type="FunFam" id="3.40.50.1000:FF:000028">
    <property type="entry name" value="Calcium-transporting P-type ATPase, putative"/>
    <property type="match status" value="1"/>
</dbReference>
<dbReference type="EC" id="3.6.3.-" evidence="13"/>
<dbReference type="InterPro" id="IPR044492">
    <property type="entry name" value="P_typ_ATPase_HD_dom"/>
</dbReference>
<dbReference type="GO" id="GO:0005524">
    <property type="term" value="F:ATP binding"/>
    <property type="evidence" value="ECO:0007669"/>
    <property type="project" value="UniProtKB-KW"/>
</dbReference>
<dbReference type="InterPro" id="IPR001757">
    <property type="entry name" value="P_typ_ATPase"/>
</dbReference>
<evidence type="ECO:0000256" key="2">
    <source>
        <dbReference type="ARBA" id="ARBA00005675"/>
    </source>
</evidence>
<dbReference type="FunFam" id="2.70.150.10:FF:000160">
    <property type="entry name" value="Sarcoplasmic/endoplasmic reticulum calcium ATPase 1"/>
    <property type="match status" value="1"/>
</dbReference>
<dbReference type="GO" id="GO:0012505">
    <property type="term" value="C:endomembrane system"/>
    <property type="evidence" value="ECO:0007669"/>
    <property type="project" value="UniProtKB-SubCell"/>
</dbReference>
<feature type="transmembrane region" description="Helical" evidence="11">
    <location>
        <begin position="737"/>
        <end position="758"/>
    </location>
</feature>
<evidence type="ECO:0000256" key="9">
    <source>
        <dbReference type="ARBA" id="ARBA00022989"/>
    </source>
</evidence>
<dbReference type="Gene3D" id="2.70.150.10">
    <property type="entry name" value="Calcium-transporting ATPase, cytoplasmic transduction domain A"/>
    <property type="match status" value="1"/>
</dbReference>
<comment type="caution">
    <text evidence="13">The sequence shown here is derived from an EMBL/GenBank/DDBJ whole genome shotgun (WGS) entry which is preliminary data.</text>
</comment>
<dbReference type="GO" id="GO:0006883">
    <property type="term" value="P:intracellular sodium ion homeostasis"/>
    <property type="evidence" value="ECO:0007669"/>
    <property type="project" value="TreeGrafter"/>
</dbReference>
<dbReference type="SFLD" id="SFLDS00003">
    <property type="entry name" value="Haloacid_Dehalogenase"/>
    <property type="match status" value="1"/>
</dbReference>
<evidence type="ECO:0000256" key="1">
    <source>
        <dbReference type="ARBA" id="ARBA00004127"/>
    </source>
</evidence>